<dbReference type="InterPro" id="IPR029058">
    <property type="entry name" value="AB_hydrolase_fold"/>
</dbReference>
<comment type="caution">
    <text evidence="2">The sequence shown here is derived from an EMBL/GenBank/DDBJ whole genome shotgun (WGS) entry which is preliminary data.</text>
</comment>
<dbReference type="PANTHER" id="PTHR37017">
    <property type="entry name" value="AB HYDROLASE-1 DOMAIN-CONTAINING PROTEIN-RELATED"/>
    <property type="match status" value="1"/>
</dbReference>
<evidence type="ECO:0000313" key="2">
    <source>
        <dbReference type="EMBL" id="NYT86179.1"/>
    </source>
</evidence>
<dbReference type="InterPro" id="IPR000073">
    <property type="entry name" value="AB_hydrolase_1"/>
</dbReference>
<dbReference type="SUPFAM" id="SSF53474">
    <property type="entry name" value="alpha/beta-Hydrolases"/>
    <property type="match status" value="1"/>
</dbReference>
<evidence type="ECO:0000259" key="1">
    <source>
        <dbReference type="Pfam" id="PF12697"/>
    </source>
</evidence>
<dbReference type="OrthoDB" id="9112061at2"/>
<dbReference type="GO" id="GO:0016787">
    <property type="term" value="F:hydrolase activity"/>
    <property type="evidence" value="ECO:0007669"/>
    <property type="project" value="UniProtKB-KW"/>
</dbReference>
<dbReference type="InterPro" id="IPR052897">
    <property type="entry name" value="Sec-Metab_Biosynth_Hydrolase"/>
</dbReference>
<proteinExistence type="predicted"/>
<dbReference type="AlphaFoldDB" id="A0A853H2X6"/>
<accession>A0A853H2X6</accession>
<protein>
    <submittedName>
        <fullName evidence="2">Alpha/beta fold hydrolase</fullName>
    </submittedName>
</protein>
<gene>
    <name evidence="2" type="ORF">H0A62_11230</name>
</gene>
<dbReference type="Gene3D" id="3.40.50.1820">
    <property type="entry name" value="alpha/beta hydrolase"/>
    <property type="match status" value="1"/>
</dbReference>
<sequence>MTQRKKAVTISPNSKLTFVLVHGAWHGGWCWSRVAGPLRDAGHTVYTPTLTGLGERSHLLSDSTTLQTFVDDIVNVLVWEDLRNVVLVGHSFAGLVISGVADAIPERLARLIYFDAFILDSGISTFDTLPAPVVEKLEAAASQAGTATPALPAPKPKSLGLTSPEDIEFVASRLTPHPLAAYKTALQLRQPQGNGLPCTYLHCNQPVFQAVAASSDWAKSQADWHWTTLASCHAAMVSDPDLVCEALLRLGSPESELP</sequence>
<reference evidence="2 3" key="1">
    <citation type="submission" date="2020-07" db="EMBL/GenBank/DDBJ databases">
        <title>Taxonomic revisions and descriptions of new bacterial species based on genomic comparisons in the high-G+C-content subgroup of the family Alcaligenaceae.</title>
        <authorList>
            <person name="Szabo A."/>
            <person name="Felfoldi T."/>
        </authorList>
    </citation>
    <scope>NUCLEOTIDE SEQUENCE [LARGE SCALE GENOMIC DNA]</scope>
    <source>
        <strain evidence="2 3">DSM 25667</strain>
    </source>
</reference>
<evidence type="ECO:0000313" key="3">
    <source>
        <dbReference type="Proteomes" id="UP000554144"/>
    </source>
</evidence>
<dbReference type="EMBL" id="JACCEV010000002">
    <property type="protein sequence ID" value="NYT86179.1"/>
    <property type="molecule type" value="Genomic_DNA"/>
</dbReference>
<dbReference type="PANTHER" id="PTHR37017:SF10">
    <property type="entry name" value="AB HYDROLASE-1 DOMAIN-CONTAINING PROTEIN"/>
    <property type="match status" value="1"/>
</dbReference>
<organism evidence="2 3">
    <name type="scientific">Pollutimonas harenae</name>
    <dbReference type="NCBI Taxonomy" id="657015"/>
    <lineage>
        <taxon>Bacteria</taxon>
        <taxon>Pseudomonadati</taxon>
        <taxon>Pseudomonadota</taxon>
        <taxon>Betaproteobacteria</taxon>
        <taxon>Burkholderiales</taxon>
        <taxon>Alcaligenaceae</taxon>
        <taxon>Pollutimonas</taxon>
    </lineage>
</organism>
<keyword evidence="2" id="KW-0378">Hydrolase</keyword>
<keyword evidence="3" id="KW-1185">Reference proteome</keyword>
<name>A0A853H2X6_9BURK</name>
<dbReference type="Proteomes" id="UP000554144">
    <property type="component" value="Unassembled WGS sequence"/>
</dbReference>
<dbReference type="Pfam" id="PF12697">
    <property type="entry name" value="Abhydrolase_6"/>
    <property type="match status" value="1"/>
</dbReference>
<feature type="domain" description="AB hydrolase-1" evidence="1">
    <location>
        <begin position="18"/>
        <end position="246"/>
    </location>
</feature>